<dbReference type="EMBL" id="VCGU01000458">
    <property type="protein sequence ID" value="TRY63656.1"/>
    <property type="molecule type" value="Genomic_DNA"/>
</dbReference>
<dbReference type="SUPFAM" id="SSF47923">
    <property type="entry name" value="Ypt/Rab-GAP domain of gyp1p"/>
    <property type="match status" value="2"/>
</dbReference>
<dbReference type="InterPro" id="IPR000195">
    <property type="entry name" value="Rab-GAP-TBC_dom"/>
</dbReference>
<dbReference type="PANTHER" id="PTHR20913">
    <property type="entry name" value="TBC1 DOMAIN FAMILY MEMBER 20/GTPASE"/>
    <property type="match status" value="1"/>
</dbReference>
<sequence>MSACLIRIDSAETSSQFSSLGAHIRGFPLPTPTFLHPSSIAIVASVNRLMEDLDPNPTTLLLGRIPDRSEENSFQPSAASHSLKDQAAQALLPSPRKIHPDSSESEDADDELPPSQSRSERRPSSTTSNGTGARAGPAHYRRRGSRSSRPNSMSSVITPSPTDSTASELEDQAVSPLGHASGVLKRRKKRTRHVDEYEKMMSRKSADIQKALVHADPSVGLERLRELAVSESGLLNDALRKQAWPKLVYIRMTETPIMPSQSECEKHAEYQQVVLDVNRSLKRFPPGIKEEVRPELQDQLTRLIVRVLLKHPELHYYQGYHDVAITFLLVVGEDMGYDIMERLSCSHLRDFMAPTMERTTLLLNYMYPLINRMNPELHDFLVSSEVGTIFALPWVITWFGHVLPDYEDVVRLYDFFLAKPALMPIYLATALVLHRSQEVLMGECDLAAVHSLLSRIPVNLPFEKLLLDAEDLYQAHPPKTVAKEAEKRFQNLQRQLRAPRSRYNALDSTPWKGYVAGGVLLGAPVLAGVLAWKYFNSS</sequence>
<organism evidence="5 6">
    <name type="scientific">Tigriopus californicus</name>
    <name type="common">Marine copepod</name>
    <dbReference type="NCBI Taxonomy" id="6832"/>
    <lineage>
        <taxon>Eukaryota</taxon>
        <taxon>Metazoa</taxon>
        <taxon>Ecdysozoa</taxon>
        <taxon>Arthropoda</taxon>
        <taxon>Crustacea</taxon>
        <taxon>Multicrustacea</taxon>
        <taxon>Hexanauplia</taxon>
        <taxon>Copepoda</taxon>
        <taxon>Harpacticoida</taxon>
        <taxon>Harpacticidae</taxon>
        <taxon>Tigriopus</taxon>
    </lineage>
</organism>
<feature type="domain" description="Rab-GAP TBC" evidence="4">
    <location>
        <begin position="234"/>
        <end position="420"/>
    </location>
</feature>
<dbReference type="OrthoDB" id="206700at2759"/>
<dbReference type="Gene3D" id="1.10.8.1310">
    <property type="match status" value="1"/>
</dbReference>
<name>A0A553NDX1_TIGCA</name>
<dbReference type="GO" id="GO:0005096">
    <property type="term" value="F:GTPase activator activity"/>
    <property type="evidence" value="ECO:0007669"/>
    <property type="project" value="UniProtKB-KW"/>
</dbReference>
<evidence type="ECO:0000256" key="3">
    <source>
        <dbReference type="SAM" id="Phobius"/>
    </source>
</evidence>
<accession>A0A553NDX1</accession>
<proteinExistence type="predicted"/>
<dbReference type="FunFam" id="1.10.8.1310:FF:000001">
    <property type="entry name" value="TBC1 domain family, member 20"/>
    <property type="match status" value="1"/>
</dbReference>
<feature type="transmembrane region" description="Helical" evidence="3">
    <location>
        <begin position="514"/>
        <end position="535"/>
    </location>
</feature>
<dbReference type="InterPro" id="IPR035969">
    <property type="entry name" value="Rab-GAP_TBC_sf"/>
</dbReference>
<feature type="region of interest" description="Disordered" evidence="2">
    <location>
        <begin position="95"/>
        <end position="194"/>
    </location>
</feature>
<protein>
    <recommendedName>
        <fullName evidence="4">Rab-GAP TBC domain-containing protein</fullName>
    </recommendedName>
</protein>
<keyword evidence="1" id="KW-0343">GTPase activation</keyword>
<evidence type="ECO:0000313" key="6">
    <source>
        <dbReference type="Proteomes" id="UP000318571"/>
    </source>
</evidence>
<evidence type="ECO:0000256" key="2">
    <source>
        <dbReference type="SAM" id="MobiDB-lite"/>
    </source>
</evidence>
<keyword evidence="3" id="KW-0472">Membrane</keyword>
<dbReference type="GO" id="GO:0005789">
    <property type="term" value="C:endoplasmic reticulum membrane"/>
    <property type="evidence" value="ECO:0007669"/>
    <property type="project" value="TreeGrafter"/>
</dbReference>
<dbReference type="InterPro" id="IPR045913">
    <property type="entry name" value="TBC20/Gyp8-like"/>
</dbReference>
<feature type="compositionally biased region" description="Acidic residues" evidence="2">
    <location>
        <begin position="103"/>
        <end position="112"/>
    </location>
</feature>
<dbReference type="Gene3D" id="1.10.472.80">
    <property type="entry name" value="Ypt/Rab-GAP domain of gyp1p, domain 3"/>
    <property type="match status" value="1"/>
</dbReference>
<comment type="caution">
    <text evidence="5">The sequence shown here is derived from an EMBL/GenBank/DDBJ whole genome shotgun (WGS) entry which is preliminary data.</text>
</comment>
<dbReference type="GO" id="GO:0006888">
    <property type="term" value="P:endoplasmic reticulum to Golgi vesicle-mediated transport"/>
    <property type="evidence" value="ECO:0007669"/>
    <property type="project" value="TreeGrafter"/>
</dbReference>
<feature type="transmembrane region" description="Helical" evidence="3">
    <location>
        <begin position="380"/>
        <end position="400"/>
    </location>
</feature>
<feature type="compositionally biased region" description="Polar residues" evidence="2">
    <location>
        <begin position="156"/>
        <end position="167"/>
    </location>
</feature>
<dbReference type="Proteomes" id="UP000318571">
    <property type="component" value="Chromosome 10"/>
</dbReference>
<reference evidence="5 6" key="1">
    <citation type="journal article" date="2018" name="Nat. Ecol. Evol.">
        <title>Genomic signatures of mitonuclear coevolution across populations of Tigriopus californicus.</title>
        <authorList>
            <person name="Barreto F.S."/>
            <person name="Watson E.T."/>
            <person name="Lima T.G."/>
            <person name="Willett C.S."/>
            <person name="Edmands S."/>
            <person name="Li W."/>
            <person name="Burton R.S."/>
        </authorList>
    </citation>
    <scope>NUCLEOTIDE SEQUENCE [LARGE SCALE GENOMIC DNA]</scope>
    <source>
        <strain evidence="5 6">San Diego</strain>
    </source>
</reference>
<dbReference type="SMART" id="SM00164">
    <property type="entry name" value="TBC"/>
    <property type="match status" value="1"/>
</dbReference>
<evidence type="ECO:0000256" key="1">
    <source>
        <dbReference type="ARBA" id="ARBA00022468"/>
    </source>
</evidence>
<feature type="transmembrane region" description="Helical" evidence="3">
    <location>
        <begin position="412"/>
        <end position="433"/>
    </location>
</feature>
<dbReference type="STRING" id="6832.A0A553NDX1"/>
<keyword evidence="3" id="KW-0812">Transmembrane</keyword>
<dbReference type="AlphaFoldDB" id="A0A553NDX1"/>
<gene>
    <name evidence="5" type="ORF">TCAL_02045</name>
</gene>
<evidence type="ECO:0000313" key="5">
    <source>
        <dbReference type="EMBL" id="TRY63656.1"/>
    </source>
</evidence>
<keyword evidence="3" id="KW-1133">Transmembrane helix</keyword>
<dbReference type="PROSITE" id="PS50086">
    <property type="entry name" value="TBC_RABGAP"/>
    <property type="match status" value="1"/>
</dbReference>
<dbReference type="Pfam" id="PF00566">
    <property type="entry name" value="RabGAP-TBC"/>
    <property type="match status" value="1"/>
</dbReference>
<keyword evidence="6" id="KW-1185">Reference proteome</keyword>
<evidence type="ECO:0000259" key="4">
    <source>
        <dbReference type="PROSITE" id="PS50086"/>
    </source>
</evidence>
<dbReference type="PANTHER" id="PTHR20913:SF7">
    <property type="entry name" value="RE60063P"/>
    <property type="match status" value="1"/>
</dbReference>